<reference evidence="5 6" key="1">
    <citation type="submission" date="2024-10" db="EMBL/GenBank/DDBJ databases">
        <title>Updated reference genomes for cyclostephanoid diatoms.</title>
        <authorList>
            <person name="Roberts W.R."/>
            <person name="Alverson A.J."/>
        </authorList>
    </citation>
    <scope>NUCLEOTIDE SEQUENCE [LARGE SCALE GENOMIC DNA]</scope>
    <source>
        <strain evidence="5 6">AJA276-08</strain>
    </source>
</reference>
<dbReference type="NCBIfam" id="TIGR00621">
    <property type="entry name" value="ssb"/>
    <property type="match status" value="1"/>
</dbReference>
<organism evidence="5 6">
    <name type="scientific">Stephanodiscus triporus</name>
    <dbReference type="NCBI Taxonomy" id="2934178"/>
    <lineage>
        <taxon>Eukaryota</taxon>
        <taxon>Sar</taxon>
        <taxon>Stramenopiles</taxon>
        <taxon>Ochrophyta</taxon>
        <taxon>Bacillariophyta</taxon>
        <taxon>Coscinodiscophyceae</taxon>
        <taxon>Thalassiosirophycidae</taxon>
        <taxon>Stephanodiscales</taxon>
        <taxon>Stephanodiscaceae</taxon>
        <taxon>Stephanodiscus</taxon>
    </lineage>
</organism>
<sequence>MAPVSKTALLSAASAVLLLLQLPPSTPTTTFGIRRRRSMMTSAFSTSVVRPPPARASSFTSPPGRGDEIRRHRRGGRSHCVSESLPRHGRRLVGISTMASSGNDDDDDDGEVDGDFFGDLGGGAVTRKKTHEEMEKEIPSPPSRRAKGDARGKDDDDDDETPMTIEELEMLATPFDEHLPQINSVTLVGRVGNDPEPRYFDDGKVVLNLSLAVRRKYHPLERKVREIRSGEEETDWFPLEFWGRDAEYVTNFVEKGTRLGITGSLVMDGWTDKATGEQRRRPKILVRQIDILESRAEAELRRGNGGGGGGGGYDSNRRGGGGEKKWYRGGGGDDDDDDGGPSPAGTGGFFS</sequence>
<dbReference type="HAMAP" id="MF_00984">
    <property type="entry name" value="SSB"/>
    <property type="match status" value="1"/>
</dbReference>
<dbReference type="PANTHER" id="PTHR10302">
    <property type="entry name" value="SINGLE-STRANDED DNA-BINDING PROTEIN"/>
    <property type="match status" value="1"/>
</dbReference>
<name>A0ABD3QLH6_9STRA</name>
<evidence type="ECO:0008006" key="7">
    <source>
        <dbReference type="Google" id="ProtNLM"/>
    </source>
</evidence>
<keyword evidence="4" id="KW-0732">Signal</keyword>
<evidence type="ECO:0000256" key="4">
    <source>
        <dbReference type="SAM" id="SignalP"/>
    </source>
</evidence>
<dbReference type="InterPro" id="IPR011344">
    <property type="entry name" value="ssDNA-bd"/>
</dbReference>
<feature type="compositionally biased region" description="Acidic residues" evidence="3">
    <location>
        <begin position="103"/>
        <end position="116"/>
    </location>
</feature>
<dbReference type="PROSITE" id="PS50935">
    <property type="entry name" value="SSB"/>
    <property type="match status" value="1"/>
</dbReference>
<dbReference type="CDD" id="cd04496">
    <property type="entry name" value="SSB_OBF"/>
    <property type="match status" value="1"/>
</dbReference>
<accession>A0ABD3QLH6</accession>
<dbReference type="PANTHER" id="PTHR10302:SF0">
    <property type="entry name" value="SINGLE-STRANDED DNA-BINDING PROTEIN, MITOCHONDRIAL"/>
    <property type="match status" value="1"/>
</dbReference>
<dbReference type="Pfam" id="PF00436">
    <property type="entry name" value="SSB"/>
    <property type="match status" value="1"/>
</dbReference>
<evidence type="ECO:0000313" key="6">
    <source>
        <dbReference type="Proteomes" id="UP001530315"/>
    </source>
</evidence>
<evidence type="ECO:0000256" key="2">
    <source>
        <dbReference type="PROSITE-ProRule" id="PRU00252"/>
    </source>
</evidence>
<feature type="region of interest" description="Disordered" evidence="3">
    <location>
        <begin position="44"/>
        <end position="82"/>
    </location>
</feature>
<dbReference type="GO" id="GO:0003677">
    <property type="term" value="F:DNA binding"/>
    <property type="evidence" value="ECO:0007669"/>
    <property type="project" value="UniProtKB-UniRule"/>
</dbReference>
<protein>
    <recommendedName>
        <fullName evidence="7">Single-stranded DNA-binding protein</fullName>
    </recommendedName>
</protein>
<dbReference type="Proteomes" id="UP001530315">
    <property type="component" value="Unassembled WGS sequence"/>
</dbReference>
<evidence type="ECO:0000313" key="5">
    <source>
        <dbReference type="EMBL" id="KAL3800761.1"/>
    </source>
</evidence>
<comment type="caution">
    <text evidence="5">The sequence shown here is derived from an EMBL/GenBank/DDBJ whole genome shotgun (WGS) entry which is preliminary data.</text>
</comment>
<proteinExistence type="inferred from homology"/>
<dbReference type="Gene3D" id="2.40.50.140">
    <property type="entry name" value="Nucleic acid-binding proteins"/>
    <property type="match status" value="1"/>
</dbReference>
<feature type="chain" id="PRO_5044758529" description="Single-stranded DNA-binding protein" evidence="4">
    <location>
        <begin position="29"/>
        <end position="351"/>
    </location>
</feature>
<dbReference type="InterPro" id="IPR012340">
    <property type="entry name" value="NA-bd_OB-fold"/>
</dbReference>
<dbReference type="InterPro" id="IPR000424">
    <property type="entry name" value="Primosome_PriB/ssb"/>
</dbReference>
<evidence type="ECO:0000256" key="3">
    <source>
        <dbReference type="SAM" id="MobiDB-lite"/>
    </source>
</evidence>
<dbReference type="AlphaFoldDB" id="A0ABD3QLH6"/>
<keyword evidence="1 2" id="KW-0238">DNA-binding</keyword>
<feature type="compositionally biased region" description="Basic and acidic residues" evidence="3">
    <location>
        <begin position="315"/>
        <end position="326"/>
    </location>
</feature>
<feature type="region of interest" description="Disordered" evidence="3">
    <location>
        <begin position="97"/>
        <end position="161"/>
    </location>
</feature>
<gene>
    <name evidence="5" type="ORF">ACHAW5_002475</name>
</gene>
<dbReference type="EMBL" id="JALLAZ020000209">
    <property type="protein sequence ID" value="KAL3800761.1"/>
    <property type="molecule type" value="Genomic_DNA"/>
</dbReference>
<keyword evidence="6" id="KW-1185">Reference proteome</keyword>
<dbReference type="SUPFAM" id="SSF50249">
    <property type="entry name" value="Nucleic acid-binding proteins"/>
    <property type="match status" value="1"/>
</dbReference>
<feature type="signal peptide" evidence="4">
    <location>
        <begin position="1"/>
        <end position="28"/>
    </location>
</feature>
<feature type="compositionally biased region" description="Gly residues" evidence="3">
    <location>
        <begin position="303"/>
        <end position="313"/>
    </location>
</feature>
<evidence type="ECO:0000256" key="1">
    <source>
        <dbReference type="ARBA" id="ARBA00023125"/>
    </source>
</evidence>
<feature type="region of interest" description="Disordered" evidence="3">
    <location>
        <begin position="300"/>
        <end position="351"/>
    </location>
</feature>